<dbReference type="PANTHER" id="PTHR46481">
    <property type="entry name" value="ZINC FINGER BED DOMAIN-CONTAINING PROTEIN 4"/>
    <property type="match status" value="1"/>
</dbReference>
<organism evidence="8 9">
    <name type="scientific">Cladobotryum mycophilum</name>
    <dbReference type="NCBI Taxonomy" id="491253"/>
    <lineage>
        <taxon>Eukaryota</taxon>
        <taxon>Fungi</taxon>
        <taxon>Dikarya</taxon>
        <taxon>Ascomycota</taxon>
        <taxon>Pezizomycotina</taxon>
        <taxon>Sordariomycetes</taxon>
        <taxon>Hypocreomycetidae</taxon>
        <taxon>Hypocreales</taxon>
        <taxon>Hypocreaceae</taxon>
        <taxon>Cladobotryum</taxon>
    </lineage>
</organism>
<dbReference type="Proteomes" id="UP001338125">
    <property type="component" value="Unassembled WGS sequence"/>
</dbReference>
<name>A0ABR0SC68_9HYPO</name>
<keyword evidence="9" id="KW-1185">Reference proteome</keyword>
<keyword evidence="2" id="KW-0479">Metal-binding</keyword>
<accession>A0ABR0SC68</accession>
<sequence>MSLTIFQASRPVSIHSQIAATNETASNSDSAPAGQNTLENLPIARWRGRRFIPERYLSRKSSRGRTSWIKNEGIFVQELLQDDKLGEVFWICRRCDEQYTLGLPFKASATTSATDHLRKKHRIIESDLTDLSTGSESEDPSLHPRKRQRFHTTPLSKTQLLKIHELLAGFIVDTDQPFSIFDNSYIRKVFLEFNPSLSSQISWSRTSQRQCVNTLFLSKKEIIKQGLHNALSQIHLGFDLWTSPNRLAIMAVTGHFLDQNGHQQQRLLALREQPGSHTVKDWGISTRLRTIVSDNASNNDTCLQHLFNILDPTMTSVKISERRMRCYGHILNLVARAYLYGENSESFEQESQKGPIGKLHNIVRFIRASPQRSAQFKKIVPEEHDHNDFLLHNASPREVELLLNNETRWNSTYLMIERAIEKQQQIQGFLGQNQLETDRKKRIPDEDILTIEDWRLLIEIKDILKPLWSQTMRCQGWGKGDSHGRIWEIMTGIEFLLTHLEHWKVFFTPLLMRKSKRLRVKYRLQIPNLGIRWLEDRWNSEEQLVWLRDAKKGLAAYCERWYQQHPDPDPIIQAPSLHDTLFSQPPSLDSLYDDWLNCTTVRQDEGSELERYYHLKLTQRVDPIPWWISQRESFPILSKLALDILAIPAMASDCERAFSLAKLTLSSQRLSMRASTLEKAQCLKNWLRRGAVTLGDPFFVPEL</sequence>
<dbReference type="InterPro" id="IPR052035">
    <property type="entry name" value="ZnF_BED_domain_contain"/>
</dbReference>
<evidence type="ECO:0000256" key="5">
    <source>
        <dbReference type="ARBA" id="ARBA00023242"/>
    </source>
</evidence>
<dbReference type="InterPro" id="IPR012337">
    <property type="entry name" value="RNaseH-like_sf"/>
</dbReference>
<proteinExistence type="predicted"/>
<comment type="subcellular location">
    <subcellularLocation>
        <location evidence="1">Nucleus</location>
    </subcellularLocation>
</comment>
<feature type="region of interest" description="Disordered" evidence="6">
    <location>
        <begin position="129"/>
        <end position="149"/>
    </location>
</feature>
<dbReference type="SUPFAM" id="SSF53098">
    <property type="entry name" value="Ribonuclease H-like"/>
    <property type="match status" value="1"/>
</dbReference>
<evidence type="ECO:0000256" key="3">
    <source>
        <dbReference type="ARBA" id="ARBA00022771"/>
    </source>
</evidence>
<dbReference type="EMBL" id="JAVFKD010000015">
    <property type="protein sequence ID" value="KAK5989400.1"/>
    <property type="molecule type" value="Genomic_DNA"/>
</dbReference>
<dbReference type="InterPro" id="IPR008906">
    <property type="entry name" value="HATC_C_dom"/>
</dbReference>
<feature type="domain" description="HAT C-terminal dimerisation" evidence="7">
    <location>
        <begin position="610"/>
        <end position="687"/>
    </location>
</feature>
<evidence type="ECO:0000256" key="2">
    <source>
        <dbReference type="ARBA" id="ARBA00022723"/>
    </source>
</evidence>
<gene>
    <name evidence="8" type="ORF">PT974_10919</name>
</gene>
<keyword evidence="3" id="KW-0863">Zinc-finger</keyword>
<evidence type="ECO:0000256" key="6">
    <source>
        <dbReference type="SAM" id="MobiDB-lite"/>
    </source>
</evidence>
<evidence type="ECO:0000313" key="8">
    <source>
        <dbReference type="EMBL" id="KAK5989400.1"/>
    </source>
</evidence>
<evidence type="ECO:0000256" key="4">
    <source>
        <dbReference type="ARBA" id="ARBA00022833"/>
    </source>
</evidence>
<evidence type="ECO:0000259" key="7">
    <source>
        <dbReference type="Pfam" id="PF05699"/>
    </source>
</evidence>
<keyword evidence="4" id="KW-0862">Zinc</keyword>
<keyword evidence="5" id="KW-0539">Nucleus</keyword>
<reference evidence="8 9" key="1">
    <citation type="submission" date="2024-01" db="EMBL/GenBank/DDBJ databases">
        <title>Complete genome of Cladobotryum mycophilum ATHUM6906.</title>
        <authorList>
            <person name="Christinaki A.C."/>
            <person name="Myridakis A.I."/>
            <person name="Kouvelis V.N."/>
        </authorList>
    </citation>
    <scope>NUCLEOTIDE SEQUENCE [LARGE SCALE GENOMIC DNA]</scope>
    <source>
        <strain evidence="8 9">ATHUM6906</strain>
    </source>
</reference>
<comment type="caution">
    <text evidence="8">The sequence shown here is derived from an EMBL/GenBank/DDBJ whole genome shotgun (WGS) entry which is preliminary data.</text>
</comment>
<dbReference type="PANTHER" id="PTHR46481:SF10">
    <property type="entry name" value="ZINC FINGER BED DOMAIN-CONTAINING PROTEIN 39"/>
    <property type="match status" value="1"/>
</dbReference>
<protein>
    <submittedName>
        <fullName evidence="8">AC transposase-like protein</fullName>
    </submittedName>
</protein>
<evidence type="ECO:0000256" key="1">
    <source>
        <dbReference type="ARBA" id="ARBA00004123"/>
    </source>
</evidence>
<dbReference type="Pfam" id="PF05699">
    <property type="entry name" value="Dimer_Tnp_hAT"/>
    <property type="match status" value="1"/>
</dbReference>
<evidence type="ECO:0000313" key="9">
    <source>
        <dbReference type="Proteomes" id="UP001338125"/>
    </source>
</evidence>